<reference evidence="1" key="1">
    <citation type="submission" date="2022-06" db="EMBL/GenBank/DDBJ databases">
        <title>Complete genome sequences of two strains of the flax pathogen Septoria linicola.</title>
        <authorList>
            <person name="Lapalu N."/>
            <person name="Simon A."/>
            <person name="Demenou B."/>
            <person name="Paumier D."/>
            <person name="Guillot M.-P."/>
            <person name="Gout L."/>
            <person name="Valade R."/>
        </authorList>
    </citation>
    <scope>NUCLEOTIDE SEQUENCE</scope>
    <source>
        <strain evidence="1">SE15195</strain>
    </source>
</reference>
<organism evidence="1 2">
    <name type="scientific">Septoria linicola</name>
    <dbReference type="NCBI Taxonomy" id="215465"/>
    <lineage>
        <taxon>Eukaryota</taxon>
        <taxon>Fungi</taxon>
        <taxon>Dikarya</taxon>
        <taxon>Ascomycota</taxon>
        <taxon>Pezizomycotina</taxon>
        <taxon>Dothideomycetes</taxon>
        <taxon>Dothideomycetidae</taxon>
        <taxon>Mycosphaerellales</taxon>
        <taxon>Mycosphaerellaceae</taxon>
        <taxon>Septoria</taxon>
    </lineage>
</organism>
<dbReference type="EMBL" id="CP099419">
    <property type="protein sequence ID" value="USW48897.1"/>
    <property type="molecule type" value="Genomic_DNA"/>
</dbReference>
<keyword evidence="2" id="KW-1185">Reference proteome</keyword>
<evidence type="ECO:0000313" key="1">
    <source>
        <dbReference type="EMBL" id="USW48897.1"/>
    </source>
</evidence>
<dbReference type="Proteomes" id="UP001056384">
    <property type="component" value="Chromosome 2"/>
</dbReference>
<sequence>MFTRIQYIDHQNKLSSQGLTLKRTWSEDIVDSYDVAEVRRALWDSKADERWSSTVTKQFRDLEHSPAVEEPIEEAEIRAFIHSNDIPFDSPTIHFASQQRTRAICADLERVRHVYGFFEEGKNEERMEMIVNAHFAAGYQHHNLFASANAMIRRWNLVDTTTTVREEIQSVTAALGAFEDRHSWWFVGSMPGLGRLEGCVLET</sequence>
<evidence type="ECO:0000313" key="2">
    <source>
        <dbReference type="Proteomes" id="UP001056384"/>
    </source>
</evidence>
<proteinExistence type="predicted"/>
<protein>
    <submittedName>
        <fullName evidence="1">Uncharacterized protein</fullName>
    </submittedName>
</protein>
<gene>
    <name evidence="1" type="ORF">Slin15195_G022160</name>
</gene>
<name>A0A9Q9AMT7_9PEZI</name>
<accession>A0A9Q9AMT7</accession>
<dbReference type="AlphaFoldDB" id="A0A9Q9AMT7"/>